<dbReference type="AlphaFoldDB" id="A0A4R2R567"/>
<organism evidence="5 6">
    <name type="scientific">Tamaricihabitans halophyticus</name>
    <dbReference type="NCBI Taxonomy" id="1262583"/>
    <lineage>
        <taxon>Bacteria</taxon>
        <taxon>Bacillati</taxon>
        <taxon>Actinomycetota</taxon>
        <taxon>Actinomycetes</taxon>
        <taxon>Pseudonocardiales</taxon>
        <taxon>Pseudonocardiaceae</taxon>
        <taxon>Tamaricihabitans</taxon>
    </lineage>
</organism>
<evidence type="ECO:0000313" key="6">
    <source>
        <dbReference type="Proteomes" id="UP000294911"/>
    </source>
</evidence>
<comment type="similarity">
    <text evidence="2">Belongs to the EspG family.</text>
</comment>
<comment type="subcellular location">
    <subcellularLocation>
        <location evidence="1">Cytoplasm</location>
    </subcellularLocation>
</comment>
<dbReference type="OrthoDB" id="3665265at2"/>
<keyword evidence="6" id="KW-1185">Reference proteome</keyword>
<keyword evidence="3" id="KW-0963">Cytoplasm</keyword>
<dbReference type="EMBL" id="SLXQ01000001">
    <property type="protein sequence ID" value="TCP56878.1"/>
    <property type="molecule type" value="Genomic_DNA"/>
</dbReference>
<evidence type="ECO:0000256" key="1">
    <source>
        <dbReference type="ARBA" id="ARBA00004496"/>
    </source>
</evidence>
<name>A0A4R2R567_9PSEU</name>
<protein>
    <submittedName>
        <fullName evidence="5">ESAT-6 protein secretion system EspG family protein</fullName>
    </submittedName>
</protein>
<dbReference type="Pfam" id="PF14011">
    <property type="entry name" value="ESX-1_EspG"/>
    <property type="match status" value="1"/>
</dbReference>
<reference evidence="5 6" key="1">
    <citation type="submission" date="2019-03" db="EMBL/GenBank/DDBJ databases">
        <title>Genomic Encyclopedia of Type Strains, Phase IV (KMG-IV): sequencing the most valuable type-strain genomes for metagenomic binning, comparative biology and taxonomic classification.</title>
        <authorList>
            <person name="Goeker M."/>
        </authorList>
    </citation>
    <scope>NUCLEOTIDE SEQUENCE [LARGE SCALE GENOMIC DNA]</scope>
    <source>
        <strain evidence="5 6">DSM 45765</strain>
    </source>
</reference>
<evidence type="ECO:0000256" key="2">
    <source>
        <dbReference type="ARBA" id="ARBA00006411"/>
    </source>
</evidence>
<evidence type="ECO:0000256" key="3">
    <source>
        <dbReference type="ARBA" id="ARBA00022490"/>
    </source>
</evidence>
<dbReference type="Proteomes" id="UP000294911">
    <property type="component" value="Unassembled WGS sequence"/>
</dbReference>
<accession>A0A4R2R567</accession>
<evidence type="ECO:0000313" key="5">
    <source>
        <dbReference type="EMBL" id="TCP56878.1"/>
    </source>
</evidence>
<dbReference type="InterPro" id="IPR025734">
    <property type="entry name" value="EspG"/>
</dbReference>
<dbReference type="RefSeq" id="WP_132875421.1">
    <property type="nucleotide sequence ID" value="NZ_SLXQ01000001.1"/>
</dbReference>
<keyword evidence="4" id="KW-0143">Chaperone</keyword>
<gene>
    <name evidence="5" type="ORF">EV191_101826</name>
</gene>
<proteinExistence type="inferred from homology"/>
<sequence>MLSHPVTISAASLATLLHRERIGVPHITLSPTAMWLDHDERRDADKQAGEEIDGLEVGDQRGLDVEFAASLAVLCRPTVEYYGWINEGKTTLAVLAASIGNEAVLAVRENETVFINQLDPERLPEGLVAQIPELAPAKGKPINVAQEEMLAEAEQARTPSRVITRTASHAVRQVQSISSLPTDGGGELYVAVRDSLGRRKHTEQPLRYADTSEGRWLNITLPGQARTMLVISPGTRKDIARRMRDMHAALTD</sequence>
<evidence type="ECO:0000256" key="4">
    <source>
        <dbReference type="ARBA" id="ARBA00023186"/>
    </source>
</evidence>
<comment type="caution">
    <text evidence="5">The sequence shown here is derived from an EMBL/GenBank/DDBJ whole genome shotgun (WGS) entry which is preliminary data.</text>
</comment>